<dbReference type="OrthoDB" id="10252171at2759"/>
<dbReference type="KEGG" id="dzi:111289080"/>
<organism evidence="1 2">
    <name type="scientific">Durio zibethinus</name>
    <name type="common">Durian</name>
    <dbReference type="NCBI Taxonomy" id="66656"/>
    <lineage>
        <taxon>Eukaryota</taxon>
        <taxon>Viridiplantae</taxon>
        <taxon>Streptophyta</taxon>
        <taxon>Embryophyta</taxon>
        <taxon>Tracheophyta</taxon>
        <taxon>Spermatophyta</taxon>
        <taxon>Magnoliopsida</taxon>
        <taxon>eudicotyledons</taxon>
        <taxon>Gunneridae</taxon>
        <taxon>Pentapetalae</taxon>
        <taxon>rosids</taxon>
        <taxon>malvids</taxon>
        <taxon>Malvales</taxon>
        <taxon>Malvaceae</taxon>
        <taxon>Helicteroideae</taxon>
        <taxon>Durio</taxon>
    </lineage>
</organism>
<accession>A0A6P5Y6U8</accession>
<dbReference type="Proteomes" id="UP000515121">
    <property type="component" value="Unplaced"/>
</dbReference>
<dbReference type="Gene3D" id="1.10.510.10">
    <property type="entry name" value="Transferase(Phosphotransferase) domain 1"/>
    <property type="match status" value="1"/>
</dbReference>
<dbReference type="PANTHER" id="PTHR46699:SF4">
    <property type="entry name" value="SERINE_THREONINE-PROTEIN KINASE STN7, CHLOROPLASTIC"/>
    <property type="match status" value="1"/>
</dbReference>
<dbReference type="PANTHER" id="PTHR46699">
    <property type="entry name" value="SERINE/THREONINE-PROTEIN KINASE STN8, CHLOROPLASTIC-RELATED"/>
    <property type="match status" value="1"/>
</dbReference>
<reference evidence="2" key="1">
    <citation type="submission" date="2025-08" db="UniProtKB">
        <authorList>
            <consortium name="RefSeq"/>
        </authorList>
    </citation>
    <scope>IDENTIFICATION</scope>
    <source>
        <tissue evidence="2">Fruit stalk</tissue>
    </source>
</reference>
<proteinExistence type="predicted"/>
<evidence type="ECO:0000313" key="2">
    <source>
        <dbReference type="RefSeq" id="XP_022735671.1"/>
    </source>
</evidence>
<dbReference type="GeneID" id="111289080"/>
<keyword evidence="1" id="KW-1185">Reference proteome</keyword>
<sequence>MSTQTPGPSAPVATALSPVLWQIIYQMDSISTVLMLMKADKKFFIKINITFAIIYLRDKTSSIKLKTAFLKQAFRSLRSDSALIQFNRRLKRCDYDLVARRKIVEARASSDLQKGFELLDLDNGIGWEHLTSTVRYKARQRISAKAALAYPYFDRDGLLALSFIRNMKLQFFRAAQQDYWEAANWVITLMAKSGTERGWLHRSTTSGAQSLYQTIVRLHSCKHHDTLQLRFFLVVQDIERKKEASPQPNALASALLLRRKIVRTLNESMDELSRHSESIW</sequence>
<dbReference type="AlphaFoldDB" id="A0A6P5Y6U8"/>
<protein>
    <submittedName>
        <fullName evidence="2">Serine/threonine-protein kinase STN7, chloroplastic-like</fullName>
    </submittedName>
</protein>
<name>A0A6P5Y6U8_DURZI</name>
<evidence type="ECO:0000313" key="1">
    <source>
        <dbReference type="Proteomes" id="UP000515121"/>
    </source>
</evidence>
<dbReference type="RefSeq" id="XP_022735671.1">
    <property type="nucleotide sequence ID" value="XM_022879936.1"/>
</dbReference>
<gene>
    <name evidence="2" type="primary">LOC111289080</name>
</gene>